<keyword evidence="1" id="KW-0675">Receptor</keyword>
<accession>A0ACC3SHW6</accession>
<evidence type="ECO:0000313" key="1">
    <source>
        <dbReference type="EMBL" id="KAK8214707.1"/>
    </source>
</evidence>
<comment type="caution">
    <text evidence="1">The sequence shown here is derived from an EMBL/GenBank/DDBJ whole genome shotgun (WGS) entry which is preliminary data.</text>
</comment>
<organism evidence="1 2">
    <name type="scientific">Zalaria obscura</name>
    <dbReference type="NCBI Taxonomy" id="2024903"/>
    <lineage>
        <taxon>Eukaryota</taxon>
        <taxon>Fungi</taxon>
        <taxon>Dikarya</taxon>
        <taxon>Ascomycota</taxon>
        <taxon>Pezizomycotina</taxon>
        <taxon>Dothideomycetes</taxon>
        <taxon>Dothideomycetidae</taxon>
        <taxon>Dothideales</taxon>
        <taxon>Zalariaceae</taxon>
        <taxon>Zalaria</taxon>
    </lineage>
</organism>
<keyword evidence="2" id="KW-1185">Reference proteome</keyword>
<protein>
    <submittedName>
        <fullName evidence="1">Suppressor protein stp22 of temperature-sensitive alpha-factor receptor and arginine permease</fullName>
    </submittedName>
</protein>
<sequence>MAQVPQQTLQWLYNVLSNDYQYPQPTYSLVASALSRYPSLVPRTDVYTYENGHSDLLLALNGNLPVTFRGNIYRFPIELWIPKGSPAEAPFVFVRAEGKADIAIRPGQHVGVDGRVYHPYLRDWGRNEPSNIVDLLRILQDIFAKEPPVVAKQQQQKHQPQTQSPRPPPPPKERPGVTHMEVPSGPVPPPKPPKPGEEYADRAPVNHQRSASRTGPPLPPLPHELEQRYQSPQQGHGNGYPPPLGPSSASYNQPSSSTAGSGPPPLPPLPPQVQQYQQGSSTPVSPLSPNGHARFPDSRYQQAPPLPHSPLRGVTVPSLSSPTPASTPPRAPSPTPRPPDRPLRHQPTRANRAFSPASNPTKSTKRAPSAPPIHSTGFSGQQSTPTKPRRAHAPPGPALSPPSRPHAPDRRAAPARTPLDPPRDQRSDPAPLAPRLRRRRLSRETNPSARHRRRARRADGRAAAAVGPVWRDCGDRGGGVGAGAGGGTGEGRGERFCKADEGVGAGGVFENGACEEGGEGVGVGGWEGGKGGWGGGWGGVLWVSDVGGGGVSDEGLGMGDEV</sequence>
<evidence type="ECO:0000313" key="2">
    <source>
        <dbReference type="Proteomes" id="UP001320706"/>
    </source>
</evidence>
<reference evidence="1" key="1">
    <citation type="submission" date="2024-02" db="EMBL/GenBank/DDBJ databases">
        <title>Metagenome Assembled Genome of Zalaria obscura JY119.</title>
        <authorList>
            <person name="Vighnesh L."/>
            <person name="Jagadeeshwari U."/>
            <person name="Venkata Ramana C."/>
            <person name="Sasikala C."/>
        </authorList>
    </citation>
    <scope>NUCLEOTIDE SEQUENCE</scope>
    <source>
        <strain evidence="1">JY119</strain>
    </source>
</reference>
<dbReference type="EMBL" id="JAMKPW020000010">
    <property type="protein sequence ID" value="KAK8214707.1"/>
    <property type="molecule type" value="Genomic_DNA"/>
</dbReference>
<gene>
    <name evidence="1" type="primary">STP22</name>
    <name evidence="1" type="ORF">M8818_002287</name>
</gene>
<dbReference type="Proteomes" id="UP001320706">
    <property type="component" value="Unassembled WGS sequence"/>
</dbReference>
<name>A0ACC3SHW6_9PEZI</name>
<proteinExistence type="predicted"/>